<keyword evidence="12" id="KW-1185">Reference proteome</keyword>
<dbReference type="EC" id="3.4.24.77" evidence="3"/>
<proteinExistence type="inferred from homology"/>
<feature type="domain" description="Peptidase S1" evidence="10">
    <location>
        <begin position="188"/>
        <end position="391"/>
    </location>
</feature>
<dbReference type="InterPro" id="IPR006311">
    <property type="entry name" value="TAT_signal"/>
</dbReference>
<dbReference type="PANTHER" id="PTHR24256">
    <property type="entry name" value="TRYPTASE-RELATED"/>
    <property type="match status" value="1"/>
</dbReference>
<accession>A0A1H6UL64</accession>
<dbReference type="Gene3D" id="2.40.10.10">
    <property type="entry name" value="Trypsin-like serine proteases"/>
    <property type="match status" value="1"/>
</dbReference>
<dbReference type="GO" id="GO:0008270">
    <property type="term" value="F:zinc ion binding"/>
    <property type="evidence" value="ECO:0007669"/>
    <property type="project" value="InterPro"/>
</dbReference>
<dbReference type="GO" id="GO:0004222">
    <property type="term" value="F:metalloendopeptidase activity"/>
    <property type="evidence" value="ECO:0007669"/>
    <property type="project" value="InterPro"/>
</dbReference>
<dbReference type="GO" id="GO:0006508">
    <property type="term" value="P:proteolysis"/>
    <property type="evidence" value="ECO:0007669"/>
    <property type="project" value="InterPro"/>
</dbReference>
<keyword evidence="9" id="KW-0732">Signal</keyword>
<feature type="signal peptide" evidence="9">
    <location>
        <begin position="1"/>
        <end position="28"/>
    </location>
</feature>
<gene>
    <name evidence="11" type="ORF">SAMN05443287_102161</name>
</gene>
<dbReference type="SMART" id="SM00020">
    <property type="entry name" value="Tryp_SPc"/>
    <property type="match status" value="1"/>
</dbReference>
<dbReference type="PRINTS" id="PR00787">
    <property type="entry name" value="NEUTRALPTASE"/>
</dbReference>
<sequence length="395" mass="41086">MIRRQLLRAATAALAAVLAATGVQVATATGASAARTVYYDASRAGEFRTNFDQAAQIWNSRVSNVRLVPGTPANVTILVDSGWPRAQVTGLGSGRIWMGWQAVNQGYHRTRIATHEFGHILGLPDRRTGLCSDLMSGSSAPVSCTNANPSAAEASRVNQLFAGSRSASEAAGTYTWTQEVDADFGTFVVGGRPATENYPWLVYTSGCTGTLIKANWVVTAKHCPTPSSVRVGSTNRSSGGTVVGVSRAVNHPSIDVKLFQLSGSVGYAPARIPTTSGAVGTATRIIGWGLTCPVRGCGSAPTTAYELDTSIVSDSRCSGINATYEICTNNPNSSGACYGDSGGPQVRRVNGVWQVIGATSRSGNNNATCATGPSIYGDLSSIRSWINTQVGGLPA</sequence>
<evidence type="ECO:0000256" key="7">
    <source>
        <dbReference type="ARBA" id="ARBA00023157"/>
    </source>
</evidence>
<dbReference type="PROSITE" id="PS51318">
    <property type="entry name" value="TAT"/>
    <property type="match status" value="1"/>
</dbReference>
<dbReference type="InterPro" id="IPR009003">
    <property type="entry name" value="Peptidase_S1_PA"/>
</dbReference>
<reference evidence="12" key="1">
    <citation type="submission" date="2016-10" db="EMBL/GenBank/DDBJ databases">
        <authorList>
            <person name="Varghese N."/>
            <person name="Submissions S."/>
        </authorList>
    </citation>
    <scope>NUCLEOTIDE SEQUENCE [LARGE SCALE GENOMIC DNA]</scope>
    <source>
        <strain evidence="12">CGMCC 4.7038</strain>
    </source>
</reference>
<dbReference type="AlphaFoldDB" id="A0A1H6UL64"/>
<evidence type="ECO:0000259" key="10">
    <source>
        <dbReference type="PROSITE" id="PS50240"/>
    </source>
</evidence>
<dbReference type="InterPro" id="IPR001254">
    <property type="entry name" value="Trypsin_dom"/>
</dbReference>
<evidence type="ECO:0000313" key="11">
    <source>
        <dbReference type="EMBL" id="SEI88825.1"/>
    </source>
</evidence>
<evidence type="ECO:0000256" key="2">
    <source>
        <dbReference type="ARBA" id="ARBA00006571"/>
    </source>
</evidence>
<comment type="catalytic activity">
    <reaction evidence="1">
        <text>Hydrolyzes proteins with a preference for Tyr or Phe in the P1' position. Has no action on amino-acid p-nitroanilides.</text>
        <dbReference type="EC" id="3.4.24.77"/>
    </reaction>
</comment>
<dbReference type="SUPFAM" id="SSF50494">
    <property type="entry name" value="Trypsin-like serine proteases"/>
    <property type="match status" value="1"/>
</dbReference>
<name>A0A1H6UL64_9ACTN</name>
<dbReference type="InterPro" id="IPR051487">
    <property type="entry name" value="Ser/Thr_Proteases_Immune/Dev"/>
</dbReference>
<dbReference type="InterPro" id="IPR000013">
    <property type="entry name" value="Peptidase_M7"/>
</dbReference>
<keyword evidence="6" id="KW-0378">Hydrolase</keyword>
<dbReference type="SUPFAM" id="SSF55486">
    <property type="entry name" value="Metalloproteases ('zincins'), catalytic domain"/>
    <property type="match status" value="1"/>
</dbReference>
<evidence type="ECO:0000256" key="4">
    <source>
        <dbReference type="ARBA" id="ARBA00019129"/>
    </source>
</evidence>
<protein>
    <recommendedName>
        <fullName evidence="4">Extracellular small neutral protease</fullName>
        <ecNumber evidence="3">3.4.24.77</ecNumber>
    </recommendedName>
    <alternativeName>
        <fullName evidence="8">Snapalysin</fullName>
    </alternativeName>
</protein>
<dbReference type="Gene3D" id="3.40.390.10">
    <property type="entry name" value="Collagenase (Catalytic Domain)"/>
    <property type="match status" value="1"/>
</dbReference>
<evidence type="ECO:0000256" key="8">
    <source>
        <dbReference type="ARBA" id="ARBA00029927"/>
    </source>
</evidence>
<dbReference type="EMBL" id="FNYV01000002">
    <property type="protein sequence ID" value="SEI88825.1"/>
    <property type="molecule type" value="Genomic_DNA"/>
</dbReference>
<evidence type="ECO:0000256" key="9">
    <source>
        <dbReference type="SAM" id="SignalP"/>
    </source>
</evidence>
<evidence type="ECO:0000256" key="3">
    <source>
        <dbReference type="ARBA" id="ARBA00012325"/>
    </source>
</evidence>
<dbReference type="STRING" id="1144548.SAMN05443287_102161"/>
<dbReference type="RefSeq" id="WP_092376013.1">
    <property type="nucleotide sequence ID" value="NZ_BOPI01000003.1"/>
</dbReference>
<dbReference type="InterPro" id="IPR024079">
    <property type="entry name" value="MetalloPept_cat_dom_sf"/>
</dbReference>
<evidence type="ECO:0000256" key="6">
    <source>
        <dbReference type="ARBA" id="ARBA00023049"/>
    </source>
</evidence>
<keyword evidence="6" id="KW-0482">Metalloprotease</keyword>
<dbReference type="GO" id="GO:0004252">
    <property type="term" value="F:serine-type endopeptidase activity"/>
    <property type="evidence" value="ECO:0007669"/>
    <property type="project" value="InterPro"/>
</dbReference>
<dbReference type="OrthoDB" id="3657335at2"/>
<feature type="chain" id="PRO_5039495855" description="Extracellular small neutral protease" evidence="9">
    <location>
        <begin position="29"/>
        <end position="395"/>
    </location>
</feature>
<keyword evidence="6" id="KW-0645">Protease</keyword>
<evidence type="ECO:0000256" key="5">
    <source>
        <dbReference type="ARBA" id="ARBA00022723"/>
    </source>
</evidence>
<evidence type="ECO:0000256" key="1">
    <source>
        <dbReference type="ARBA" id="ARBA00000612"/>
    </source>
</evidence>
<evidence type="ECO:0000313" key="12">
    <source>
        <dbReference type="Proteomes" id="UP000198707"/>
    </source>
</evidence>
<dbReference type="PROSITE" id="PS50240">
    <property type="entry name" value="TRYPSIN_DOM"/>
    <property type="match status" value="1"/>
</dbReference>
<dbReference type="Proteomes" id="UP000198707">
    <property type="component" value="Unassembled WGS sequence"/>
</dbReference>
<comment type="similarity">
    <text evidence="2">Belongs to the peptidase M7 family.</text>
</comment>
<dbReference type="Pfam" id="PF00089">
    <property type="entry name" value="Trypsin"/>
    <property type="match status" value="1"/>
</dbReference>
<organism evidence="11 12">
    <name type="scientific">Micromonospora phaseoli</name>
    <dbReference type="NCBI Taxonomy" id="1144548"/>
    <lineage>
        <taxon>Bacteria</taxon>
        <taxon>Bacillati</taxon>
        <taxon>Actinomycetota</taxon>
        <taxon>Actinomycetes</taxon>
        <taxon>Micromonosporales</taxon>
        <taxon>Micromonosporaceae</taxon>
        <taxon>Micromonospora</taxon>
    </lineage>
</organism>
<keyword evidence="5" id="KW-0479">Metal-binding</keyword>
<keyword evidence="7" id="KW-1015">Disulfide bond</keyword>
<dbReference type="GO" id="GO:0005576">
    <property type="term" value="C:extracellular region"/>
    <property type="evidence" value="ECO:0007669"/>
    <property type="project" value="InterPro"/>
</dbReference>
<dbReference type="InterPro" id="IPR043504">
    <property type="entry name" value="Peptidase_S1_PA_chymotrypsin"/>
</dbReference>
<dbReference type="Pfam" id="PF02031">
    <property type="entry name" value="Peptidase_M7"/>
    <property type="match status" value="1"/>
</dbReference>